<evidence type="ECO:0000256" key="3">
    <source>
        <dbReference type="ARBA" id="ARBA00022670"/>
    </source>
</evidence>
<dbReference type="AlphaFoldDB" id="A0A444VKQ6"/>
<dbReference type="Gene3D" id="2.130.10.120">
    <property type="entry name" value="Prolyl oligopeptidase, N-terminal domain"/>
    <property type="match status" value="1"/>
</dbReference>
<gene>
    <name evidence="12" type="ORF">DN53_14045</name>
</gene>
<dbReference type="PRINTS" id="PR00862">
    <property type="entry name" value="PROLIGOPTASE"/>
</dbReference>
<name>A0A444VKQ6_9FLAO</name>
<dbReference type="InterPro" id="IPR002470">
    <property type="entry name" value="Peptidase_S9A"/>
</dbReference>
<keyword evidence="4" id="KW-0732">Signal</keyword>
<dbReference type="InterPro" id="IPR001375">
    <property type="entry name" value="Peptidase_S9_cat"/>
</dbReference>
<feature type="domain" description="Peptidase S9 prolyl oligopeptidase catalytic" evidence="10">
    <location>
        <begin position="494"/>
        <end position="705"/>
    </location>
</feature>
<evidence type="ECO:0000256" key="6">
    <source>
        <dbReference type="ARBA" id="ARBA00022801"/>
    </source>
</evidence>
<evidence type="ECO:0000256" key="5">
    <source>
        <dbReference type="ARBA" id="ARBA00022764"/>
    </source>
</evidence>
<dbReference type="EMBL" id="JJMP01000006">
    <property type="protein sequence ID" value="RYC51322.1"/>
    <property type="molecule type" value="Genomic_DNA"/>
</dbReference>
<evidence type="ECO:0000256" key="4">
    <source>
        <dbReference type="ARBA" id="ARBA00022729"/>
    </source>
</evidence>
<evidence type="ECO:0000313" key="12">
    <source>
        <dbReference type="EMBL" id="RYC51322.1"/>
    </source>
</evidence>
<reference evidence="12 13" key="1">
    <citation type="submission" date="2014-04" db="EMBL/GenBank/DDBJ databases">
        <title>Whole genome of Muricauda olearia.</title>
        <authorList>
            <person name="Zhang X.-H."/>
            <person name="Tang K."/>
        </authorList>
    </citation>
    <scope>NUCLEOTIDE SEQUENCE [LARGE SCALE GENOMIC DNA]</scope>
    <source>
        <strain evidence="12 13">Th120</strain>
    </source>
</reference>
<dbReference type="SUPFAM" id="SSF53474">
    <property type="entry name" value="alpha/beta-Hydrolases"/>
    <property type="match status" value="1"/>
</dbReference>
<dbReference type="Gene3D" id="3.40.50.1820">
    <property type="entry name" value="alpha/beta hydrolase"/>
    <property type="match status" value="1"/>
</dbReference>
<dbReference type="PANTHER" id="PTHR11757:SF19">
    <property type="entry name" value="PROLYL ENDOPEPTIDASE-LIKE"/>
    <property type="match status" value="1"/>
</dbReference>
<keyword evidence="3 12" id="KW-0645">Protease</keyword>
<dbReference type="Pfam" id="PF00326">
    <property type="entry name" value="Peptidase_S9"/>
    <property type="match status" value="1"/>
</dbReference>
<dbReference type="GO" id="GO:0004252">
    <property type="term" value="F:serine-type endopeptidase activity"/>
    <property type="evidence" value="ECO:0007669"/>
    <property type="project" value="InterPro"/>
</dbReference>
<keyword evidence="6 12" id="KW-0378">Hydrolase</keyword>
<dbReference type="Pfam" id="PF02897">
    <property type="entry name" value="Peptidase_S9_N"/>
    <property type="match status" value="1"/>
</dbReference>
<keyword evidence="5" id="KW-0574">Periplasm</keyword>
<dbReference type="GO" id="GO:0006508">
    <property type="term" value="P:proteolysis"/>
    <property type="evidence" value="ECO:0007669"/>
    <property type="project" value="UniProtKB-KW"/>
</dbReference>
<dbReference type="PANTHER" id="PTHR11757">
    <property type="entry name" value="PROTEASE FAMILY S9A OLIGOPEPTIDASE"/>
    <property type="match status" value="1"/>
</dbReference>
<evidence type="ECO:0000256" key="2">
    <source>
        <dbReference type="ARBA" id="ARBA00005228"/>
    </source>
</evidence>
<evidence type="ECO:0000256" key="7">
    <source>
        <dbReference type="ARBA" id="ARBA00022825"/>
    </source>
</evidence>
<feature type="domain" description="Peptidase S9A N-terminal" evidence="11">
    <location>
        <begin position="34"/>
        <end position="434"/>
    </location>
</feature>
<dbReference type="InterPro" id="IPR023302">
    <property type="entry name" value="Pept_S9A_N"/>
</dbReference>
<dbReference type="InterPro" id="IPR029058">
    <property type="entry name" value="AB_hydrolase_fold"/>
</dbReference>
<comment type="caution">
    <text evidence="12">The sequence shown here is derived from an EMBL/GenBank/DDBJ whole genome shotgun (WGS) entry which is preliminary data.</text>
</comment>
<dbReference type="GO" id="GO:0042597">
    <property type="term" value="C:periplasmic space"/>
    <property type="evidence" value="ECO:0007669"/>
    <property type="project" value="UniProtKB-SubCell"/>
</dbReference>
<evidence type="ECO:0000256" key="8">
    <source>
        <dbReference type="ARBA" id="ARBA00060121"/>
    </source>
</evidence>
<evidence type="ECO:0000256" key="1">
    <source>
        <dbReference type="ARBA" id="ARBA00004418"/>
    </source>
</evidence>
<sequence>MGHAKTLTYSFILSLIFAGSCQNNKQESMSIQPPVAQKKPTKLEKHGDVRTDDYYWMNNREDQDVIDYLNAENEYYQKMTAHTKEFQETLFQEIKSRIKEDDSSVPYKLNGYWYITRYEEGKEYPIFSRKKESLEAEEELMFDGNQMAEGHEYFNLKGVTISPDNTLAAFATDTVSRRQYNIQIKNFQTGEIFPDIIENTTGSSVWANDGKTLFYTKKDPVTLRSDKIYKHILGTSSADDVLVFHEEDDTYNTFVYKTKSRKFIVIGSVSTLTSEYQILNADDPNGNFKIFSPRDLGVEYSISHYEGNFYVLTNKDKAINFKLMKVSEGQTSSEHWEEFIPHREDVLLEDAEIFRDYYVLSERENGLNQLKISRWDGTDSYYLPFDSETYVAGPSVNLDFDTNELRYYYNEMGAPYAVIDFNMQTKTKKVLKEQEVLGGKFDKANYTTERLWATASDGKKVPISLVYRKDTPLDGTSPLLQYAYGSYGSTIDPYFSSVRLSLLDRGFIFAIAHVRGGEYLGRPWYDDGKMLHKKNTFTDFIACSQFLIEKKYTSPEHLYASGGSAGGLLMGAIINMAPELYNGVIASVPFVDVVTTMLDDTIPLTTGEYDEWGNPNDKEYYDYIKSYSPYDNVEAKEYPNLYVTTGLHDSQVQYWEPAKWVAKLRDYKTDDKLLFLDTNMDAGHGGASGRFEALRETVKDYVFILDLEGKAF</sequence>
<protein>
    <recommendedName>
        <fullName evidence="9">Proline-specific endopeptidase</fullName>
    </recommendedName>
</protein>
<keyword evidence="7" id="KW-0720">Serine protease</keyword>
<dbReference type="InterPro" id="IPR051543">
    <property type="entry name" value="Serine_Peptidase_S9A"/>
</dbReference>
<dbReference type="Proteomes" id="UP000290261">
    <property type="component" value="Unassembled WGS sequence"/>
</dbReference>
<comment type="similarity">
    <text evidence="2">Belongs to the peptidase S9A family.</text>
</comment>
<evidence type="ECO:0000313" key="13">
    <source>
        <dbReference type="Proteomes" id="UP000290261"/>
    </source>
</evidence>
<keyword evidence="13" id="KW-1185">Reference proteome</keyword>
<dbReference type="SUPFAM" id="SSF50993">
    <property type="entry name" value="Peptidase/esterase 'gauge' domain"/>
    <property type="match status" value="1"/>
</dbReference>
<comment type="function">
    <text evidence="8">Cleaves peptide bonds on the C-terminal side of prolyl residues within peptides that are up to approximately 30 amino acids long. Has an absolute requirement for an X-Pro bond in the trans configuration immediately preceding the Pro-Y scissible bond.</text>
</comment>
<dbReference type="PROSITE" id="PS51257">
    <property type="entry name" value="PROKAR_LIPOPROTEIN"/>
    <property type="match status" value="1"/>
</dbReference>
<evidence type="ECO:0000256" key="9">
    <source>
        <dbReference type="ARBA" id="ARBA00081187"/>
    </source>
</evidence>
<comment type="subcellular location">
    <subcellularLocation>
        <location evidence="1">Periplasm</location>
    </subcellularLocation>
</comment>
<proteinExistence type="inferred from homology"/>
<evidence type="ECO:0000259" key="11">
    <source>
        <dbReference type="Pfam" id="PF02897"/>
    </source>
</evidence>
<accession>A0A444VKQ6</accession>
<organism evidence="12 13">
    <name type="scientific">Flagellimonas olearia</name>
    <dbReference type="NCBI Taxonomy" id="552546"/>
    <lineage>
        <taxon>Bacteria</taxon>
        <taxon>Pseudomonadati</taxon>
        <taxon>Bacteroidota</taxon>
        <taxon>Flavobacteriia</taxon>
        <taxon>Flavobacteriales</taxon>
        <taxon>Flavobacteriaceae</taxon>
        <taxon>Flagellimonas</taxon>
    </lineage>
</organism>
<evidence type="ECO:0000259" key="10">
    <source>
        <dbReference type="Pfam" id="PF00326"/>
    </source>
</evidence>
<dbReference type="FunFam" id="3.40.50.1820:FF:000005">
    <property type="entry name" value="Prolyl endopeptidase"/>
    <property type="match status" value="1"/>
</dbReference>